<dbReference type="InterPro" id="IPR028979">
    <property type="entry name" value="Ser_kin/Pase_Hpr-like_N_sf"/>
</dbReference>
<reference evidence="1" key="1">
    <citation type="submission" date="2022-02" db="EMBL/GenBank/DDBJ databases">
        <authorList>
            <person name="Leng L."/>
        </authorList>
    </citation>
    <scope>NUCLEOTIDE SEQUENCE</scope>
    <source>
        <strain evidence="1">JI</strain>
    </source>
</reference>
<protein>
    <recommendedName>
        <fullName evidence="3">DRTGG domain-containing protein</fullName>
    </recommendedName>
</protein>
<proteinExistence type="predicted"/>
<dbReference type="Proteomes" id="UP001154312">
    <property type="component" value="Unassembled WGS sequence"/>
</dbReference>
<comment type="caution">
    <text evidence="1">The sequence shown here is derived from an EMBL/GenBank/DDBJ whole genome shotgun (WGS) entry which is preliminary data.</text>
</comment>
<dbReference type="Gene3D" id="3.40.1390.20">
    <property type="entry name" value="HprK N-terminal domain-like"/>
    <property type="match status" value="1"/>
</dbReference>
<dbReference type="EMBL" id="JAKOAV010000023">
    <property type="protein sequence ID" value="MDF9409078.1"/>
    <property type="molecule type" value="Genomic_DNA"/>
</dbReference>
<evidence type="ECO:0000313" key="1">
    <source>
        <dbReference type="EMBL" id="MDF9409078.1"/>
    </source>
</evidence>
<name>A0A9X4H4W3_9FIRM</name>
<evidence type="ECO:0008006" key="3">
    <source>
        <dbReference type="Google" id="ProtNLM"/>
    </source>
</evidence>
<keyword evidence="2" id="KW-1185">Reference proteome</keyword>
<dbReference type="AlphaFoldDB" id="A0A9X4H4W3"/>
<evidence type="ECO:0000313" key="2">
    <source>
        <dbReference type="Proteomes" id="UP001154312"/>
    </source>
</evidence>
<sequence length="117" mass="12739">MLTLSEIQKVLKATCFTHHCLDDKNADTACGADLLSDVLAHSKEKTVLLTGLINPQVIRTAEIIDLIGVIFIRGKVPSQEIVDLAEAKDIPLLCTVYPMYESCGLLYQAGLGVICHE</sequence>
<organism evidence="1 2">
    <name type="scientific">Pelotomaculum isophthalicicum JI</name>
    <dbReference type="NCBI Taxonomy" id="947010"/>
    <lineage>
        <taxon>Bacteria</taxon>
        <taxon>Bacillati</taxon>
        <taxon>Bacillota</taxon>
        <taxon>Clostridia</taxon>
        <taxon>Eubacteriales</taxon>
        <taxon>Desulfotomaculaceae</taxon>
        <taxon>Pelotomaculum</taxon>
    </lineage>
</organism>
<dbReference type="SUPFAM" id="SSF75138">
    <property type="entry name" value="HprK N-terminal domain-like"/>
    <property type="match status" value="1"/>
</dbReference>
<gene>
    <name evidence="1" type="ORF">L7E55_12025</name>
</gene>
<accession>A0A9X4H4W3</accession>
<dbReference type="RefSeq" id="WP_277444501.1">
    <property type="nucleotide sequence ID" value="NZ_JAKOAV010000023.1"/>
</dbReference>